<dbReference type="InterPro" id="IPR018044">
    <property type="entry name" value="Peptidase_S11"/>
</dbReference>
<evidence type="ECO:0000259" key="10">
    <source>
        <dbReference type="Pfam" id="PF00768"/>
    </source>
</evidence>
<dbReference type="Pfam" id="PF00768">
    <property type="entry name" value="Peptidase_S11"/>
    <property type="match status" value="1"/>
</dbReference>
<keyword evidence="3" id="KW-0378">Hydrolase</keyword>
<dbReference type="GO" id="GO:0071555">
    <property type="term" value="P:cell wall organization"/>
    <property type="evidence" value="ECO:0007669"/>
    <property type="project" value="UniProtKB-KW"/>
</dbReference>
<evidence type="ECO:0000256" key="5">
    <source>
        <dbReference type="ARBA" id="ARBA00022984"/>
    </source>
</evidence>
<feature type="active site" description="Proton acceptor" evidence="7">
    <location>
        <position position="53"/>
    </location>
</feature>
<dbReference type="PRINTS" id="PR00725">
    <property type="entry name" value="DADACBPTASE1"/>
</dbReference>
<dbReference type="GO" id="GO:0008360">
    <property type="term" value="P:regulation of cell shape"/>
    <property type="evidence" value="ECO:0007669"/>
    <property type="project" value="UniProtKB-KW"/>
</dbReference>
<dbReference type="InterPro" id="IPR012338">
    <property type="entry name" value="Beta-lactam/transpept-like"/>
</dbReference>
<dbReference type="GO" id="GO:0009002">
    <property type="term" value="F:serine-type D-Ala-D-Ala carboxypeptidase activity"/>
    <property type="evidence" value="ECO:0007669"/>
    <property type="project" value="InterPro"/>
</dbReference>
<keyword evidence="11" id="KW-0121">Carboxypeptidase</keyword>
<evidence type="ECO:0000256" key="2">
    <source>
        <dbReference type="ARBA" id="ARBA00022729"/>
    </source>
</evidence>
<evidence type="ECO:0000256" key="4">
    <source>
        <dbReference type="ARBA" id="ARBA00022960"/>
    </source>
</evidence>
<comment type="similarity">
    <text evidence="1 9">Belongs to the peptidase S11 family.</text>
</comment>
<evidence type="ECO:0000256" key="9">
    <source>
        <dbReference type="RuleBase" id="RU004016"/>
    </source>
</evidence>
<dbReference type="Proteomes" id="UP000260649">
    <property type="component" value="Unassembled WGS sequence"/>
</dbReference>
<dbReference type="AlphaFoldDB" id="A0A3E2B1L4"/>
<gene>
    <name evidence="11" type="ORF">DV520_10385</name>
</gene>
<keyword evidence="12" id="KW-1185">Reference proteome</keyword>
<feature type="binding site" evidence="8">
    <location>
        <position position="208"/>
    </location>
    <ligand>
        <name>substrate</name>
    </ligand>
</feature>
<keyword evidence="2" id="KW-0732">Signal</keyword>
<keyword evidence="4" id="KW-0133">Cell shape</keyword>
<keyword evidence="6" id="KW-0961">Cell wall biogenesis/degradation</keyword>
<evidence type="ECO:0000313" key="11">
    <source>
        <dbReference type="EMBL" id="RFT05876.1"/>
    </source>
</evidence>
<name>A0A3E2B1L4_9FIRM</name>
<dbReference type="Gene3D" id="3.40.710.10">
    <property type="entry name" value="DD-peptidase/beta-lactamase superfamily"/>
    <property type="match status" value="1"/>
</dbReference>
<dbReference type="InterPro" id="IPR037167">
    <property type="entry name" value="Peptidase_S11_C_sf"/>
</dbReference>
<feature type="active site" evidence="7">
    <location>
        <position position="107"/>
    </location>
</feature>
<feature type="active site" description="Acyl-ester intermediate" evidence="7">
    <location>
        <position position="50"/>
    </location>
</feature>
<evidence type="ECO:0000256" key="6">
    <source>
        <dbReference type="ARBA" id="ARBA00023316"/>
    </source>
</evidence>
<comment type="caution">
    <text evidence="11">The sequence shown here is derived from an EMBL/GenBank/DDBJ whole genome shotgun (WGS) entry which is preliminary data.</text>
</comment>
<organism evidence="11 12">
    <name type="scientific">Evtepia gabavorous</name>
    <dbReference type="NCBI Taxonomy" id="2211183"/>
    <lineage>
        <taxon>Bacteria</taxon>
        <taxon>Bacillati</taxon>
        <taxon>Bacillota</taxon>
        <taxon>Clostridia</taxon>
        <taxon>Eubacteriales</taxon>
        <taxon>Evtepia</taxon>
    </lineage>
</organism>
<proteinExistence type="inferred from homology"/>
<keyword evidence="5" id="KW-0573">Peptidoglycan synthesis</keyword>
<feature type="domain" description="Peptidase S11 D-alanyl-D-alanine carboxypeptidase A N-terminal" evidence="10">
    <location>
        <begin position="14"/>
        <end position="238"/>
    </location>
</feature>
<dbReference type="PANTHER" id="PTHR21581">
    <property type="entry name" value="D-ALANYL-D-ALANINE CARBOXYPEPTIDASE"/>
    <property type="match status" value="1"/>
</dbReference>
<dbReference type="InterPro" id="IPR001967">
    <property type="entry name" value="Peptidase_S11_N"/>
</dbReference>
<evidence type="ECO:0000256" key="8">
    <source>
        <dbReference type="PIRSR" id="PIRSR618044-2"/>
    </source>
</evidence>
<keyword evidence="11" id="KW-0645">Protease</keyword>
<dbReference type="EMBL" id="QQRQ01000024">
    <property type="protein sequence ID" value="RFT05876.1"/>
    <property type="molecule type" value="Genomic_DNA"/>
</dbReference>
<accession>A0A3E2B1L4</accession>
<evidence type="ECO:0000256" key="1">
    <source>
        <dbReference type="ARBA" id="ARBA00007164"/>
    </source>
</evidence>
<protein>
    <submittedName>
        <fullName evidence="11">D-alanyl-D-alanine carboxypeptidase</fullName>
    </submittedName>
</protein>
<evidence type="ECO:0000313" key="12">
    <source>
        <dbReference type="Proteomes" id="UP000260649"/>
    </source>
</evidence>
<dbReference type="SUPFAM" id="SSF56601">
    <property type="entry name" value="beta-lactamase/transpeptidase-like"/>
    <property type="match status" value="1"/>
</dbReference>
<dbReference type="GO" id="GO:0006508">
    <property type="term" value="P:proteolysis"/>
    <property type="evidence" value="ECO:0007669"/>
    <property type="project" value="InterPro"/>
</dbReference>
<dbReference type="PANTHER" id="PTHR21581:SF33">
    <property type="entry name" value="D-ALANYL-D-ALANINE CARBOXYPEPTIDASE DACB"/>
    <property type="match status" value="1"/>
</dbReference>
<evidence type="ECO:0000256" key="7">
    <source>
        <dbReference type="PIRSR" id="PIRSR618044-1"/>
    </source>
</evidence>
<evidence type="ECO:0000256" key="3">
    <source>
        <dbReference type="ARBA" id="ARBA00022801"/>
    </source>
</evidence>
<reference evidence="11 12" key="1">
    <citation type="submission" date="2018-07" db="EMBL/GenBank/DDBJ databases">
        <title>GABA Modulating Bacteria of the Human Gut Microbiota.</title>
        <authorList>
            <person name="Strandwitz P."/>
            <person name="Kim K.H."/>
            <person name="Terekhova D."/>
            <person name="Liu J.K."/>
            <person name="Sharma A."/>
            <person name="Levering J."/>
            <person name="Mcdonald D."/>
            <person name="Dietrich D."/>
            <person name="Ramadhar T.R."/>
            <person name="Lekbua A."/>
            <person name="Mroue N."/>
            <person name="Liston C."/>
            <person name="Stewart E.J."/>
            <person name="Dubin M.J."/>
            <person name="Zengler K."/>
            <person name="Knight R."/>
            <person name="Gilbert J.A."/>
            <person name="Clardy J."/>
            <person name="Lewis K."/>
        </authorList>
    </citation>
    <scope>NUCLEOTIDE SEQUENCE [LARGE SCALE GENOMIC DNA]</scope>
    <source>
        <strain evidence="11 12">KLE1738</strain>
    </source>
</reference>
<sequence length="381" mass="41214">MLCGLLPGFVVHTHAAEAPAVSAASAVLMDAETGRVLYAHNEQEPRAIASTTKLMTALVAAEYLGGDLSETVEIKREWTGIEGTSLYLKPGETITLKTLLYGLLLHSGNDAAVALAGICGGEVETFVGWMNQRAQDLGMTNTHFSDPNGLGDENHYASALDMAKLGVACLQNPTVAEILSTRTITLEGRQLTNHNKLLWQYEGCTGMKTGYTRQAGRTLVSSAERNGQTLVCVTLNDRDDWNDHKALLDYGFSAFPRQVLAEEGEELGRVPLQGSLLHMASVEARETVAYPLKQGEEVTMEVDLPDQAEAPVVQGEIAGSVRFLVGSRQVGQTYLVWSGSARRDVVKERPVDSPLDFLPQSTPPTYEEMLSLFSKAGTVSE</sequence>
<dbReference type="Gene3D" id="2.60.410.10">
    <property type="entry name" value="D-Ala-D-Ala carboxypeptidase, C-terminal domain"/>
    <property type="match status" value="1"/>
</dbReference>
<dbReference type="GO" id="GO:0009252">
    <property type="term" value="P:peptidoglycan biosynthetic process"/>
    <property type="evidence" value="ECO:0007669"/>
    <property type="project" value="UniProtKB-KW"/>
</dbReference>